<dbReference type="Proteomes" id="UP000189883">
    <property type="component" value="Chromosome"/>
</dbReference>
<name>A0A1S7DQD8_RIEAN</name>
<evidence type="ECO:0000313" key="1">
    <source>
        <dbReference type="EMBL" id="AQY21333.1"/>
    </source>
</evidence>
<gene>
    <name evidence="1" type="ORF">AB406_0374</name>
</gene>
<protein>
    <submittedName>
        <fullName evidence="1">Uncharacterized protein</fullName>
    </submittedName>
</protein>
<accession>A0A1S7DQD8</accession>
<evidence type="ECO:0000313" key="2">
    <source>
        <dbReference type="Proteomes" id="UP000189883"/>
    </source>
</evidence>
<proteinExistence type="predicted"/>
<dbReference type="AlphaFoldDB" id="A0A1S7DQD8"/>
<sequence length="99" mass="11340">MSYSACVPTNFTNTVLAPKITLATIRQWLPFILKTNSPLPTLSTLLKDCFISAKLDQSASFTTRYQRQTSMLWSGRSFRYLFSGAFEIITIRQMYEIIS</sequence>
<reference evidence="1 2" key="1">
    <citation type="submission" date="2015-06" db="EMBL/GenBank/DDBJ databases">
        <title>R. anatipestifer strain HXb2 is the most virulent strain so far, and the genome sequence would help us uncover the pathogenesis.</title>
        <authorList>
            <person name="Hu Q."/>
            <person name="Qi J."/>
            <person name="Bo H."/>
            <person name="Liu G."/>
            <person name="Tao M."/>
            <person name="Ding Y."/>
            <person name="Xue Y."/>
        </authorList>
    </citation>
    <scope>NUCLEOTIDE SEQUENCE [LARGE SCALE GENOMIC DNA]</scope>
    <source>
        <strain evidence="1 2">HXb2</strain>
    </source>
</reference>
<dbReference type="EMBL" id="CP011859">
    <property type="protein sequence ID" value="AQY21333.1"/>
    <property type="molecule type" value="Genomic_DNA"/>
</dbReference>
<organism evidence="1 2">
    <name type="scientific">Riemerella anatipestifer</name>
    <name type="common">Moraxella anatipestifer</name>
    <dbReference type="NCBI Taxonomy" id="34085"/>
    <lineage>
        <taxon>Bacteria</taxon>
        <taxon>Pseudomonadati</taxon>
        <taxon>Bacteroidota</taxon>
        <taxon>Flavobacteriia</taxon>
        <taxon>Flavobacteriales</taxon>
        <taxon>Weeksellaceae</taxon>
        <taxon>Riemerella</taxon>
    </lineage>
</organism>